<keyword evidence="3" id="KW-0658">Purine biosynthesis</keyword>
<dbReference type="InterPro" id="IPR045865">
    <property type="entry name" value="ACT-like_dom_sf"/>
</dbReference>
<comment type="similarity">
    <text evidence="3">Belongs to the PurU family.</text>
</comment>
<evidence type="ECO:0000256" key="3">
    <source>
        <dbReference type="HAMAP-Rule" id="MF_01927"/>
    </source>
</evidence>
<dbReference type="InterPro" id="IPR036477">
    <property type="entry name" value="Formyl_transf_N_sf"/>
</dbReference>
<keyword evidence="1 3" id="KW-0554">One-carbon metabolism</keyword>
<dbReference type="Pfam" id="PF00551">
    <property type="entry name" value="Formyl_trans_N"/>
    <property type="match status" value="1"/>
</dbReference>
<dbReference type="CDD" id="cd04875">
    <property type="entry name" value="ACT_F4HF-DF"/>
    <property type="match status" value="1"/>
</dbReference>
<dbReference type="EC" id="3.5.1.10" evidence="3 4"/>
<keyword evidence="7" id="KW-1185">Reference proteome</keyword>
<evidence type="ECO:0000259" key="5">
    <source>
        <dbReference type="PROSITE" id="PS51671"/>
    </source>
</evidence>
<dbReference type="PANTHER" id="PTHR42706">
    <property type="entry name" value="FORMYLTETRAHYDROFOLATE DEFORMYLASE"/>
    <property type="match status" value="1"/>
</dbReference>
<dbReference type="PIRSF" id="PIRSF036480">
    <property type="entry name" value="FormyFH4_hydr"/>
    <property type="match status" value="1"/>
</dbReference>
<evidence type="ECO:0000313" key="7">
    <source>
        <dbReference type="Proteomes" id="UP001357223"/>
    </source>
</evidence>
<feature type="active site" evidence="3">
    <location>
        <position position="233"/>
    </location>
</feature>
<gene>
    <name evidence="3 6" type="primary">purU</name>
    <name evidence="6" type="ORF">R4Z09_01880</name>
</gene>
<evidence type="ECO:0000256" key="2">
    <source>
        <dbReference type="ARBA" id="ARBA00022801"/>
    </source>
</evidence>
<dbReference type="InterPro" id="IPR044074">
    <property type="entry name" value="PurU_ACT"/>
</dbReference>
<reference evidence="6 7" key="1">
    <citation type="submission" date="2023-10" db="EMBL/GenBank/DDBJ databases">
        <title>Niallia locisalis sp.nov. isolated from a salt pond sample.</title>
        <authorList>
            <person name="Li X.-J."/>
            <person name="Dong L."/>
        </authorList>
    </citation>
    <scope>NUCLEOTIDE SEQUENCE [LARGE SCALE GENOMIC DNA]</scope>
    <source>
        <strain evidence="6 7">DSM 29761</strain>
    </source>
</reference>
<proteinExistence type="inferred from homology"/>
<evidence type="ECO:0000256" key="4">
    <source>
        <dbReference type="NCBIfam" id="TIGR00655"/>
    </source>
</evidence>
<dbReference type="PRINTS" id="PR01575">
    <property type="entry name" value="FFH4HYDRLASE"/>
</dbReference>
<dbReference type="InterPro" id="IPR002376">
    <property type="entry name" value="Formyl_transf_N"/>
</dbReference>
<organism evidence="6 7">
    <name type="scientific">Niallia oryzisoli</name>
    <dbReference type="NCBI Taxonomy" id="1737571"/>
    <lineage>
        <taxon>Bacteria</taxon>
        <taxon>Bacillati</taxon>
        <taxon>Bacillota</taxon>
        <taxon>Bacilli</taxon>
        <taxon>Bacillales</taxon>
        <taxon>Bacillaceae</taxon>
        <taxon>Niallia</taxon>
    </lineage>
</organism>
<dbReference type="InterPro" id="IPR002912">
    <property type="entry name" value="ACT_dom"/>
</dbReference>
<name>A0ABZ2CDH7_9BACI</name>
<evidence type="ECO:0000256" key="1">
    <source>
        <dbReference type="ARBA" id="ARBA00022563"/>
    </source>
</evidence>
<accession>A0ABZ2CDH7</accession>
<dbReference type="CDD" id="cd08648">
    <property type="entry name" value="FMT_core_Formyl-FH4-Hydrolase_C"/>
    <property type="match status" value="1"/>
</dbReference>
<feature type="domain" description="ACT" evidence="5">
    <location>
        <begin position="11"/>
        <end position="86"/>
    </location>
</feature>
<comment type="pathway">
    <text evidence="3">Purine metabolism; IMP biosynthesis via de novo pathway; formate from 10-formyl-5,6,7,8-tetrahydrofolate: step 1/1.</text>
</comment>
<dbReference type="Gene3D" id="3.40.50.170">
    <property type="entry name" value="Formyl transferase, N-terminal domain"/>
    <property type="match status" value="1"/>
</dbReference>
<dbReference type="NCBIfam" id="TIGR00655">
    <property type="entry name" value="PurU"/>
    <property type="match status" value="1"/>
</dbReference>
<sequence>MLTKVYNNRATLLISCPEKPGIISIVTNFLLEHKANVVHFDQHTTDPQAGVFFMRIEFDLENFASSFEKLEQDLHVLARDFSLDWQLSSSEKRKRMAIFVSKADHCLMELIWRWKSNEIQVDIPLVISNHPDLKEEVESYGIPFYHIPISKETKEQAEQKTLELLKGKVDFIVLARYMQILSPNFISKYPNKIINIHHSFLPAFVGANPYVRAFNRGVKLIGATAHYVTNDLDEGPIIEQDVQRINHRYTAEGLKTAGRHVERRVLAEAVSWHVEDKVLVHGNKTIVFT</sequence>
<dbReference type="Gene3D" id="3.30.70.260">
    <property type="match status" value="1"/>
</dbReference>
<dbReference type="EMBL" id="CP137640">
    <property type="protein sequence ID" value="WVX81819.1"/>
    <property type="molecule type" value="Genomic_DNA"/>
</dbReference>
<dbReference type="InterPro" id="IPR041729">
    <property type="entry name" value="Formyl-FH4-Hydrolase_C"/>
</dbReference>
<dbReference type="HAMAP" id="MF_01927">
    <property type="entry name" value="PurU"/>
    <property type="match status" value="1"/>
</dbReference>
<dbReference type="Proteomes" id="UP001357223">
    <property type="component" value="Chromosome"/>
</dbReference>
<dbReference type="InterPro" id="IPR004810">
    <property type="entry name" value="PurU"/>
</dbReference>
<dbReference type="PROSITE" id="PS51671">
    <property type="entry name" value="ACT"/>
    <property type="match status" value="1"/>
</dbReference>
<dbReference type="RefSeq" id="WP_338450729.1">
    <property type="nucleotide sequence ID" value="NZ_CP137640.1"/>
</dbReference>
<dbReference type="PANTHER" id="PTHR42706:SF1">
    <property type="entry name" value="FORMYLTETRAHYDROFOLATE DEFORMYLASE 2, MITOCHONDRIAL"/>
    <property type="match status" value="1"/>
</dbReference>
<keyword evidence="2 3" id="KW-0378">Hydrolase</keyword>
<protein>
    <recommendedName>
        <fullName evidence="3 4">Formyltetrahydrofolate deformylase</fullName>
        <ecNumber evidence="3 4">3.5.1.10</ecNumber>
    </recommendedName>
    <alternativeName>
        <fullName evidence="3">Formyl-FH(4) hydrolase</fullName>
    </alternativeName>
</protein>
<dbReference type="Pfam" id="PF01842">
    <property type="entry name" value="ACT"/>
    <property type="match status" value="1"/>
</dbReference>
<evidence type="ECO:0000313" key="6">
    <source>
        <dbReference type="EMBL" id="WVX81819.1"/>
    </source>
</evidence>
<dbReference type="GO" id="GO:0008864">
    <property type="term" value="F:formyltetrahydrofolate deformylase activity"/>
    <property type="evidence" value="ECO:0007669"/>
    <property type="project" value="UniProtKB-EC"/>
</dbReference>
<dbReference type="NCBIfam" id="NF004684">
    <property type="entry name" value="PRK06027.1"/>
    <property type="match status" value="1"/>
</dbReference>
<dbReference type="SUPFAM" id="SSF55021">
    <property type="entry name" value="ACT-like"/>
    <property type="match status" value="1"/>
</dbReference>
<comment type="function">
    <text evidence="3">Catalyzes the hydrolysis of 10-formyltetrahydrofolate (formyl-FH4) to formate and tetrahydrofolate (FH4).</text>
</comment>
<comment type="catalytic activity">
    <reaction evidence="3">
        <text>(6R)-10-formyltetrahydrofolate + H2O = (6S)-5,6,7,8-tetrahydrofolate + formate + H(+)</text>
        <dbReference type="Rhea" id="RHEA:19833"/>
        <dbReference type="ChEBI" id="CHEBI:15377"/>
        <dbReference type="ChEBI" id="CHEBI:15378"/>
        <dbReference type="ChEBI" id="CHEBI:15740"/>
        <dbReference type="ChEBI" id="CHEBI:57453"/>
        <dbReference type="ChEBI" id="CHEBI:195366"/>
        <dbReference type="EC" id="3.5.1.10"/>
    </reaction>
</comment>
<dbReference type="SUPFAM" id="SSF53328">
    <property type="entry name" value="Formyltransferase"/>
    <property type="match status" value="1"/>
</dbReference>